<accession>A0A1H3J346</accession>
<proteinExistence type="predicted"/>
<evidence type="ECO:0000313" key="2">
    <source>
        <dbReference type="Proteomes" id="UP000199286"/>
    </source>
</evidence>
<evidence type="ECO:0000313" key="1">
    <source>
        <dbReference type="EMBL" id="SDY34423.1"/>
    </source>
</evidence>
<dbReference type="Proteomes" id="UP000199286">
    <property type="component" value="Unassembled WGS sequence"/>
</dbReference>
<dbReference type="RefSeq" id="WP_218141097.1">
    <property type="nucleotide sequence ID" value="NZ_FNPF01000006.1"/>
</dbReference>
<organism evidence="1 2">
    <name type="scientific">Citreimonas salinaria</name>
    <dbReference type="NCBI Taxonomy" id="321339"/>
    <lineage>
        <taxon>Bacteria</taxon>
        <taxon>Pseudomonadati</taxon>
        <taxon>Pseudomonadota</taxon>
        <taxon>Alphaproteobacteria</taxon>
        <taxon>Rhodobacterales</taxon>
        <taxon>Roseobacteraceae</taxon>
        <taxon>Citreimonas</taxon>
    </lineage>
</organism>
<keyword evidence="2" id="KW-1185">Reference proteome</keyword>
<sequence length="49" mass="6007">MPLDWIAKIVERIDDMMRQSFRPFRPERVLLTQNIPVSRQARQLRTRQL</sequence>
<reference evidence="1 2" key="1">
    <citation type="submission" date="2016-10" db="EMBL/GenBank/DDBJ databases">
        <authorList>
            <person name="de Groot N.N."/>
        </authorList>
    </citation>
    <scope>NUCLEOTIDE SEQUENCE [LARGE SCALE GENOMIC DNA]</scope>
    <source>
        <strain evidence="1 2">DSM 26880</strain>
    </source>
</reference>
<dbReference type="AlphaFoldDB" id="A0A1H3J346"/>
<gene>
    <name evidence="1" type="ORF">SAMN05444340_10633</name>
</gene>
<name>A0A1H3J346_9RHOB</name>
<dbReference type="EMBL" id="FNPF01000006">
    <property type="protein sequence ID" value="SDY34423.1"/>
    <property type="molecule type" value="Genomic_DNA"/>
</dbReference>
<protein>
    <submittedName>
        <fullName evidence="1">Uncharacterized protein</fullName>
    </submittedName>
</protein>